<dbReference type="InterPro" id="IPR051782">
    <property type="entry name" value="ABC_Transporter_VariousFunc"/>
</dbReference>
<keyword evidence="2" id="KW-0547">Nucleotide-binding</keyword>
<dbReference type="SUPFAM" id="SSF52540">
    <property type="entry name" value="P-loop containing nucleoside triphosphate hydrolases"/>
    <property type="match status" value="1"/>
</dbReference>
<keyword evidence="6" id="KW-1185">Reference proteome</keyword>
<dbReference type="Gene3D" id="3.40.50.300">
    <property type="entry name" value="P-loop containing nucleotide triphosphate hydrolases"/>
    <property type="match status" value="1"/>
</dbReference>
<organism evidence="5 6">
    <name type="scientific">Vallitalea pronyensis</name>
    <dbReference type="NCBI Taxonomy" id="1348613"/>
    <lineage>
        <taxon>Bacteria</taxon>
        <taxon>Bacillati</taxon>
        <taxon>Bacillota</taxon>
        <taxon>Clostridia</taxon>
        <taxon>Lachnospirales</taxon>
        <taxon>Vallitaleaceae</taxon>
        <taxon>Vallitalea</taxon>
    </lineage>
</organism>
<dbReference type="PANTHER" id="PTHR42939">
    <property type="entry name" value="ABC TRANSPORTER ATP-BINDING PROTEIN ALBC-RELATED"/>
    <property type="match status" value="1"/>
</dbReference>
<dbReference type="PROSITE" id="PS50893">
    <property type="entry name" value="ABC_TRANSPORTER_2"/>
    <property type="match status" value="1"/>
</dbReference>
<reference evidence="5" key="1">
    <citation type="submission" date="2020-07" db="EMBL/GenBank/DDBJ databases">
        <title>Vallitalea pronyensis genome.</title>
        <authorList>
            <person name="Postec A."/>
        </authorList>
    </citation>
    <scope>NUCLEOTIDE SEQUENCE</scope>
    <source>
        <strain evidence="5">FatNI3</strain>
    </source>
</reference>
<dbReference type="GO" id="GO:0016887">
    <property type="term" value="F:ATP hydrolysis activity"/>
    <property type="evidence" value="ECO:0007669"/>
    <property type="project" value="InterPro"/>
</dbReference>
<dbReference type="Pfam" id="PF00005">
    <property type="entry name" value="ABC_tran"/>
    <property type="match status" value="1"/>
</dbReference>
<keyword evidence="1" id="KW-0813">Transport</keyword>
<dbReference type="GO" id="GO:0005524">
    <property type="term" value="F:ATP binding"/>
    <property type="evidence" value="ECO:0007669"/>
    <property type="project" value="UniProtKB-KW"/>
</dbReference>
<sequence length="240" mass="27253">MSLLTVKNLSKIYKNNRGIKNLDLIIEPGEIVALLGPNGAGKTTAIKSMLGFVNITDGLVIMQNYTMNEIEKARKETGIMVGKPMPYDFLTGYKHMKIHSRLYDQVDDHLIDQALEAVLLTPYKHERIKHYSTGMKQRLAFAQAIVHKPKLLILDEPFSGLDIEGKAAIKNRIKQLCHDEQVGVLISSHLIHDIEDMATKVCIIHDNRWLVTESVNHILRTYSSLEAYYLDQVQKKVVYA</sequence>
<evidence type="ECO:0000313" key="5">
    <source>
        <dbReference type="EMBL" id="QUI20977.1"/>
    </source>
</evidence>
<feature type="domain" description="ABC transporter" evidence="4">
    <location>
        <begin position="4"/>
        <end position="231"/>
    </location>
</feature>
<dbReference type="InterPro" id="IPR027417">
    <property type="entry name" value="P-loop_NTPase"/>
</dbReference>
<evidence type="ECO:0000256" key="3">
    <source>
        <dbReference type="ARBA" id="ARBA00022840"/>
    </source>
</evidence>
<evidence type="ECO:0000259" key="4">
    <source>
        <dbReference type="PROSITE" id="PS50893"/>
    </source>
</evidence>
<evidence type="ECO:0000313" key="6">
    <source>
        <dbReference type="Proteomes" id="UP000683246"/>
    </source>
</evidence>
<dbReference type="PANTHER" id="PTHR42939:SF1">
    <property type="entry name" value="ABC TRANSPORTER ATP-BINDING PROTEIN ALBC-RELATED"/>
    <property type="match status" value="1"/>
</dbReference>
<dbReference type="InterPro" id="IPR003439">
    <property type="entry name" value="ABC_transporter-like_ATP-bd"/>
</dbReference>
<dbReference type="InterPro" id="IPR003593">
    <property type="entry name" value="AAA+_ATPase"/>
</dbReference>
<dbReference type="KEGG" id="vpy:HZI73_01105"/>
<keyword evidence="3 5" id="KW-0067">ATP-binding</keyword>
<dbReference type="EMBL" id="CP058649">
    <property type="protein sequence ID" value="QUI20977.1"/>
    <property type="molecule type" value="Genomic_DNA"/>
</dbReference>
<accession>A0A8J8MGA9</accession>
<gene>
    <name evidence="5" type="ORF">HZI73_01105</name>
</gene>
<name>A0A8J8MGA9_9FIRM</name>
<dbReference type="SMART" id="SM00382">
    <property type="entry name" value="AAA"/>
    <property type="match status" value="1"/>
</dbReference>
<dbReference type="RefSeq" id="WP_212696436.1">
    <property type="nucleotide sequence ID" value="NZ_CP058649.1"/>
</dbReference>
<dbReference type="CDD" id="cd03230">
    <property type="entry name" value="ABC_DR_subfamily_A"/>
    <property type="match status" value="1"/>
</dbReference>
<proteinExistence type="predicted"/>
<evidence type="ECO:0000256" key="2">
    <source>
        <dbReference type="ARBA" id="ARBA00022741"/>
    </source>
</evidence>
<protein>
    <submittedName>
        <fullName evidence="5">ABC transporter ATP-binding protein</fullName>
    </submittedName>
</protein>
<dbReference type="Proteomes" id="UP000683246">
    <property type="component" value="Chromosome"/>
</dbReference>
<dbReference type="AlphaFoldDB" id="A0A8J8MGA9"/>
<evidence type="ECO:0000256" key="1">
    <source>
        <dbReference type="ARBA" id="ARBA00022448"/>
    </source>
</evidence>